<organism evidence="1 2">
    <name type="scientific">Mollisia scopiformis</name>
    <name type="common">Conifer needle endophyte fungus</name>
    <name type="synonym">Phialocephala scopiformis</name>
    <dbReference type="NCBI Taxonomy" id="149040"/>
    <lineage>
        <taxon>Eukaryota</taxon>
        <taxon>Fungi</taxon>
        <taxon>Dikarya</taxon>
        <taxon>Ascomycota</taxon>
        <taxon>Pezizomycotina</taxon>
        <taxon>Leotiomycetes</taxon>
        <taxon>Helotiales</taxon>
        <taxon>Mollisiaceae</taxon>
        <taxon>Mollisia</taxon>
    </lineage>
</organism>
<sequence>MGNSTSKTAPRDETRLQLGNVSAGIAGGTGKSGDGHWGSDGKVERVVQTGQLLDLPTEIHLHIFENASPITRRLLGATCLAFYRIYKQDYYETEIVINVLDIFHDPLSQTWAPLIGTLEYRRILSNWAIAPKIGPLMPGCNQLLIETEVDQYAYKVKQLLAKRHHNYRFADERGVTRVVTPTLDFVSLAGGSAIIEMH</sequence>
<evidence type="ECO:0000313" key="1">
    <source>
        <dbReference type="EMBL" id="KUJ10882.1"/>
    </source>
</evidence>
<proteinExistence type="predicted"/>
<dbReference type="InParanoid" id="A0A194WTE7"/>
<keyword evidence="2" id="KW-1185">Reference proteome</keyword>
<dbReference type="InterPro" id="IPR036047">
    <property type="entry name" value="F-box-like_dom_sf"/>
</dbReference>
<dbReference type="SUPFAM" id="SSF81383">
    <property type="entry name" value="F-box domain"/>
    <property type="match status" value="1"/>
</dbReference>
<dbReference type="GeneID" id="28830244"/>
<evidence type="ECO:0008006" key="3">
    <source>
        <dbReference type="Google" id="ProtNLM"/>
    </source>
</evidence>
<reference evidence="1 2" key="1">
    <citation type="submission" date="2015-10" db="EMBL/GenBank/DDBJ databases">
        <title>Full genome of DAOMC 229536 Phialocephala scopiformis, a fungal endophyte of spruce producing the potent anti-insectan compound rugulosin.</title>
        <authorList>
            <consortium name="DOE Joint Genome Institute"/>
            <person name="Walker A.K."/>
            <person name="Frasz S.L."/>
            <person name="Seifert K.A."/>
            <person name="Miller J.D."/>
            <person name="Mondo S.J."/>
            <person name="Labutti K."/>
            <person name="Lipzen A."/>
            <person name="Dockter R."/>
            <person name="Kennedy M."/>
            <person name="Grigoriev I.V."/>
            <person name="Spatafora J.W."/>
        </authorList>
    </citation>
    <scope>NUCLEOTIDE SEQUENCE [LARGE SCALE GENOMIC DNA]</scope>
    <source>
        <strain evidence="1 2">CBS 120377</strain>
    </source>
</reference>
<evidence type="ECO:0000313" key="2">
    <source>
        <dbReference type="Proteomes" id="UP000070700"/>
    </source>
</evidence>
<dbReference type="OrthoDB" id="3644718at2759"/>
<dbReference type="KEGG" id="psco:LY89DRAFT_739864"/>
<name>A0A194WTE7_MOLSC</name>
<dbReference type="RefSeq" id="XP_018065237.1">
    <property type="nucleotide sequence ID" value="XM_018220518.1"/>
</dbReference>
<dbReference type="AlphaFoldDB" id="A0A194WTE7"/>
<dbReference type="CDD" id="cd09917">
    <property type="entry name" value="F-box_SF"/>
    <property type="match status" value="1"/>
</dbReference>
<protein>
    <recommendedName>
        <fullName evidence="3">F-box domain-containing protein</fullName>
    </recommendedName>
</protein>
<accession>A0A194WTE7</accession>
<gene>
    <name evidence="1" type="ORF">LY89DRAFT_739864</name>
</gene>
<dbReference type="Proteomes" id="UP000070700">
    <property type="component" value="Unassembled WGS sequence"/>
</dbReference>
<dbReference type="EMBL" id="KQ947428">
    <property type="protein sequence ID" value="KUJ10882.1"/>
    <property type="molecule type" value="Genomic_DNA"/>
</dbReference>